<protein>
    <recommendedName>
        <fullName evidence="8">RNA-dependent RNA polymerase</fullName>
        <ecNumber evidence="8">2.7.7.48</ecNumber>
    </recommendedName>
</protein>
<keyword evidence="6" id="KW-0943">RNA-mediated gene silencing</keyword>
<evidence type="ECO:0000259" key="10">
    <source>
        <dbReference type="Pfam" id="PF05183"/>
    </source>
</evidence>
<evidence type="ECO:0000256" key="2">
    <source>
        <dbReference type="ARBA" id="ARBA00022484"/>
    </source>
</evidence>
<dbReference type="InterPro" id="IPR057596">
    <property type="entry name" value="RDRP_core"/>
</dbReference>
<accession>A0A0K6S856</accession>
<dbReference type="GO" id="GO:0031380">
    <property type="term" value="C:nuclear RNA-directed RNA polymerase complex"/>
    <property type="evidence" value="ECO:0007669"/>
    <property type="project" value="TreeGrafter"/>
</dbReference>
<evidence type="ECO:0000256" key="7">
    <source>
        <dbReference type="ARBA" id="ARBA00048744"/>
    </source>
</evidence>
<dbReference type="GO" id="GO:0003968">
    <property type="term" value="F:RNA-directed RNA polymerase activity"/>
    <property type="evidence" value="ECO:0007669"/>
    <property type="project" value="UniProtKB-KW"/>
</dbReference>
<feature type="domain" description="RDRP C-terminal head" evidence="11">
    <location>
        <begin position="263"/>
        <end position="336"/>
    </location>
</feature>
<evidence type="ECO:0000256" key="5">
    <source>
        <dbReference type="ARBA" id="ARBA00022884"/>
    </source>
</evidence>
<comment type="similarity">
    <text evidence="1 8">Belongs to the RdRP family.</text>
</comment>
<dbReference type="InterPro" id="IPR007855">
    <property type="entry name" value="RDRP"/>
</dbReference>
<organism evidence="12">
    <name type="scientific">Chromera velia CCMP2878</name>
    <dbReference type="NCBI Taxonomy" id="1169474"/>
    <lineage>
        <taxon>Eukaryota</taxon>
        <taxon>Sar</taxon>
        <taxon>Alveolata</taxon>
        <taxon>Colpodellida</taxon>
        <taxon>Chromeraceae</taxon>
        <taxon>Chromera</taxon>
    </lineage>
</organism>
<dbReference type="Pfam" id="PF26253">
    <property type="entry name" value="RdRP_head"/>
    <property type="match status" value="1"/>
</dbReference>
<keyword evidence="3 8" id="KW-0808">Transferase</keyword>
<dbReference type="EC" id="2.7.7.48" evidence="8"/>
<evidence type="ECO:0000313" key="12">
    <source>
        <dbReference type="EMBL" id="CUC09815.1"/>
    </source>
</evidence>
<dbReference type="EMBL" id="CDMZ01001732">
    <property type="protein sequence ID" value="CUC09815.1"/>
    <property type="molecule type" value="Genomic_DNA"/>
</dbReference>
<dbReference type="VEuPathDB" id="CryptoDB:Cvel_24112"/>
<dbReference type="GO" id="GO:0003723">
    <property type="term" value="F:RNA binding"/>
    <property type="evidence" value="ECO:0007669"/>
    <property type="project" value="UniProtKB-KW"/>
</dbReference>
<evidence type="ECO:0000259" key="11">
    <source>
        <dbReference type="Pfam" id="PF26253"/>
    </source>
</evidence>
<gene>
    <name evidence="12" type="ORF">Cvel_24112.t1.CR1</name>
</gene>
<keyword evidence="4 8" id="KW-0548">Nucleotidyltransferase</keyword>
<comment type="catalytic activity">
    <reaction evidence="7 8">
        <text>RNA(n) + a ribonucleoside 5'-triphosphate = RNA(n+1) + diphosphate</text>
        <dbReference type="Rhea" id="RHEA:21248"/>
        <dbReference type="Rhea" id="RHEA-COMP:14527"/>
        <dbReference type="Rhea" id="RHEA-COMP:17342"/>
        <dbReference type="ChEBI" id="CHEBI:33019"/>
        <dbReference type="ChEBI" id="CHEBI:61557"/>
        <dbReference type="ChEBI" id="CHEBI:140395"/>
        <dbReference type="EC" id="2.7.7.48"/>
    </reaction>
</comment>
<evidence type="ECO:0000256" key="9">
    <source>
        <dbReference type="SAM" id="MobiDB-lite"/>
    </source>
</evidence>
<keyword evidence="5 8" id="KW-0694">RNA-binding</keyword>
<dbReference type="InterPro" id="IPR058752">
    <property type="entry name" value="RDRP_C_head"/>
</dbReference>
<feature type="domain" description="RDRP core" evidence="10">
    <location>
        <begin position="3"/>
        <end position="190"/>
    </location>
</feature>
<reference evidence="12" key="1">
    <citation type="submission" date="2014-11" db="EMBL/GenBank/DDBJ databases">
        <title>Molecular phylogeny of cliff fern family Woodsiaceae with morphological implications.</title>
        <authorList>
            <person name="Shao Y.-Z."/>
            <person name="Wei R."/>
            <person name="Zhang X.-C."/>
        </authorList>
    </citation>
    <scope>NUCLEOTIDE SEQUENCE</scope>
</reference>
<evidence type="ECO:0000256" key="4">
    <source>
        <dbReference type="ARBA" id="ARBA00022695"/>
    </source>
</evidence>
<keyword evidence="2 8" id="KW-0696">RNA-directed RNA polymerase</keyword>
<evidence type="ECO:0000256" key="6">
    <source>
        <dbReference type="ARBA" id="ARBA00023158"/>
    </source>
</evidence>
<evidence type="ECO:0000256" key="3">
    <source>
        <dbReference type="ARBA" id="ARBA00022679"/>
    </source>
</evidence>
<proteinExistence type="inferred from homology"/>
<dbReference type="Pfam" id="PF05183">
    <property type="entry name" value="RdRP"/>
    <property type="match status" value="1"/>
</dbReference>
<name>A0A0K6S856_9ALVE</name>
<evidence type="ECO:0000256" key="8">
    <source>
        <dbReference type="RuleBase" id="RU363098"/>
    </source>
</evidence>
<dbReference type="GO" id="GO:0030422">
    <property type="term" value="P:siRNA processing"/>
    <property type="evidence" value="ECO:0007669"/>
    <property type="project" value="TreeGrafter"/>
</dbReference>
<dbReference type="PANTHER" id="PTHR23079">
    <property type="entry name" value="RNA-DEPENDENT RNA POLYMERASE"/>
    <property type="match status" value="1"/>
</dbReference>
<feature type="region of interest" description="Disordered" evidence="9">
    <location>
        <begin position="71"/>
        <end position="91"/>
    </location>
</feature>
<evidence type="ECO:0000256" key="1">
    <source>
        <dbReference type="ARBA" id="ARBA00005762"/>
    </source>
</evidence>
<dbReference type="PANTHER" id="PTHR23079:SF55">
    <property type="entry name" value="RNA-DIRECTED RNA POLYMERASE"/>
    <property type="match status" value="1"/>
</dbReference>
<dbReference type="AlphaFoldDB" id="A0A0K6S856"/>
<sequence>MEVFKGRVLVAKHPVIHPGDVRILTAVDVPELKGLFNVLLFSKQGTRPEPSKLAGSDLDGDQYAVTWAEDLFPPDASNPHPQSYAPAAPPPPLDEVKEEHLRKHFIDFGRTDNLGSIANAWLVHADRQRAGCDGCTKLAELHSKAVDFPKSGVAVQMPSELRPQEWPHWMEKKGGTRYESSSILGVLYDDLNKLTATGIPPTSASSQLDRFLSEGSTEWQRGGAGRGMRQMQDRAFQSCFARWPQKPSGVDLGPHSFSLPALFKHLLSAARVERQHFENSLLAVMNRYRVRNEAQLLTGCLHKYHKFQKRRQHDVAAQVKMEVSHIRRHFRFRFLQEAFYYARVTPPDPLRLLWGAEGEEGMEDIGSGETEEGGKESEDGLSLQRKLEVIEGAAAYILGESARRFYSVRSSEVQIDWAPVFTSEELVRLRFFFRALGVACYRATYSYEDSTTHGGKEGGGGGCVPLFSFPWVVAFKELLNGVSMIATALQS</sequence>